<keyword evidence="3 8" id="KW-0479">Metal-binding</keyword>
<dbReference type="Proteomes" id="UP000241436">
    <property type="component" value="Unassembled WGS sequence"/>
</dbReference>
<feature type="binding site" description="in other chain" evidence="8">
    <location>
        <position position="239"/>
    </location>
    <ligand>
        <name>IMP</name>
        <dbReference type="ChEBI" id="CHEBI:58053"/>
        <note>ligand shared between dimeric partners</note>
    </ligand>
</feature>
<dbReference type="EC" id="6.3.4.4" evidence="8 10"/>
<feature type="binding site" description="in other chain" evidence="8">
    <location>
        <position position="303"/>
    </location>
    <ligand>
        <name>IMP</name>
        <dbReference type="ChEBI" id="CHEBI:58053"/>
        <note>ligand shared between dimeric partners</note>
    </ligand>
</feature>
<name>A0A2T4TYH4_9BACT</name>
<dbReference type="InterPro" id="IPR027417">
    <property type="entry name" value="P-loop_NTPase"/>
</dbReference>
<comment type="catalytic activity">
    <reaction evidence="8 10">
        <text>IMP + L-aspartate + GTP = N(6)-(1,2-dicarboxyethyl)-AMP + GDP + phosphate + 2 H(+)</text>
        <dbReference type="Rhea" id="RHEA:15753"/>
        <dbReference type="ChEBI" id="CHEBI:15378"/>
        <dbReference type="ChEBI" id="CHEBI:29991"/>
        <dbReference type="ChEBI" id="CHEBI:37565"/>
        <dbReference type="ChEBI" id="CHEBI:43474"/>
        <dbReference type="ChEBI" id="CHEBI:57567"/>
        <dbReference type="ChEBI" id="CHEBI:58053"/>
        <dbReference type="ChEBI" id="CHEBI:58189"/>
        <dbReference type="EC" id="6.3.4.4"/>
    </reaction>
</comment>
<feature type="binding site" evidence="8">
    <location>
        <position position="305"/>
    </location>
    <ligand>
        <name>GTP</name>
        <dbReference type="ChEBI" id="CHEBI:37565"/>
    </ligand>
</feature>
<evidence type="ECO:0000256" key="9">
    <source>
        <dbReference type="PROSITE-ProRule" id="PRU10134"/>
    </source>
</evidence>
<dbReference type="CDD" id="cd03108">
    <property type="entry name" value="AdSS"/>
    <property type="match status" value="1"/>
</dbReference>
<dbReference type="Gene3D" id="3.90.170.10">
    <property type="entry name" value="Adenylosuccinate Synthetase, subunit A, domain 3"/>
    <property type="match status" value="1"/>
</dbReference>
<evidence type="ECO:0000256" key="10">
    <source>
        <dbReference type="RuleBase" id="RU000520"/>
    </source>
</evidence>
<keyword evidence="5 8" id="KW-0658">Purine biosynthesis</keyword>
<evidence type="ECO:0000256" key="2">
    <source>
        <dbReference type="ARBA" id="ARBA00022598"/>
    </source>
</evidence>
<feature type="binding site" evidence="8">
    <location>
        <position position="143"/>
    </location>
    <ligand>
        <name>IMP</name>
        <dbReference type="ChEBI" id="CHEBI:58053"/>
        <note>ligand shared between dimeric partners</note>
    </ligand>
</feature>
<feature type="binding site" description="in other chain" evidence="8">
    <location>
        <position position="129"/>
    </location>
    <ligand>
        <name>IMP</name>
        <dbReference type="ChEBI" id="CHEBI:58053"/>
        <note>ligand shared between dimeric partners</note>
    </ligand>
</feature>
<comment type="subunit">
    <text evidence="1 8">Homodimer.</text>
</comment>
<gene>
    <name evidence="8" type="primary">purA</name>
    <name evidence="11" type="ORF">CLG94_05680</name>
</gene>
<dbReference type="GO" id="GO:0044208">
    <property type="term" value="P:'de novo' AMP biosynthetic process"/>
    <property type="evidence" value="ECO:0007669"/>
    <property type="project" value="UniProtKB-UniRule"/>
</dbReference>
<dbReference type="PROSITE" id="PS01266">
    <property type="entry name" value="ADENYLOSUCCIN_SYN_1"/>
    <property type="match status" value="1"/>
</dbReference>
<dbReference type="InterPro" id="IPR018220">
    <property type="entry name" value="Adenylosuccin_syn_GTP-bd"/>
</dbReference>
<dbReference type="GO" id="GO:0046040">
    <property type="term" value="P:IMP metabolic process"/>
    <property type="evidence" value="ECO:0007669"/>
    <property type="project" value="TreeGrafter"/>
</dbReference>
<evidence type="ECO:0000313" key="12">
    <source>
        <dbReference type="Proteomes" id="UP000241436"/>
    </source>
</evidence>
<feature type="binding site" evidence="8">
    <location>
        <position position="13"/>
    </location>
    <ligand>
        <name>Mg(2+)</name>
        <dbReference type="ChEBI" id="CHEBI:18420"/>
    </ligand>
</feature>
<evidence type="ECO:0000256" key="8">
    <source>
        <dbReference type="HAMAP-Rule" id="MF_00011"/>
    </source>
</evidence>
<dbReference type="Pfam" id="PF00709">
    <property type="entry name" value="Adenylsucc_synt"/>
    <property type="match status" value="1"/>
</dbReference>
<keyword evidence="12" id="KW-1185">Reference proteome</keyword>
<keyword evidence="7 8" id="KW-0342">GTP-binding</keyword>
<feature type="binding site" evidence="8">
    <location>
        <position position="40"/>
    </location>
    <ligand>
        <name>Mg(2+)</name>
        <dbReference type="ChEBI" id="CHEBI:18420"/>
    </ligand>
</feature>
<dbReference type="InterPro" id="IPR042111">
    <property type="entry name" value="Adenylosuccinate_synth_dom3"/>
</dbReference>
<comment type="pathway">
    <text evidence="8 10">Purine metabolism; AMP biosynthesis via de novo pathway; AMP from IMP: step 1/2.</text>
</comment>
<dbReference type="InterPro" id="IPR033128">
    <property type="entry name" value="Adenylosuccin_syn_Lys_AS"/>
</dbReference>
<keyword evidence="6 8" id="KW-0460">Magnesium</keyword>
<dbReference type="GO" id="GO:0005737">
    <property type="term" value="C:cytoplasm"/>
    <property type="evidence" value="ECO:0007669"/>
    <property type="project" value="UniProtKB-SubCell"/>
</dbReference>
<reference evidence="11 12" key="1">
    <citation type="submission" date="2017-09" db="EMBL/GenBank/DDBJ databases">
        <title>Bloom of a denitrifying methanotroph, Candidatus Methylomirabilis limnetica, in a deep stratified lake.</title>
        <authorList>
            <person name="Graf J.S."/>
            <person name="Marchant H.K."/>
            <person name="Tienken D."/>
            <person name="Hach P.F."/>
            <person name="Brand A."/>
            <person name="Schubert C.J."/>
            <person name="Kuypers M.M."/>
            <person name="Milucka J."/>
        </authorList>
    </citation>
    <scope>NUCLEOTIDE SEQUENCE [LARGE SCALE GENOMIC DNA]</scope>
    <source>
        <strain evidence="11 12">Zug</strain>
    </source>
</reference>
<dbReference type="GO" id="GO:0004019">
    <property type="term" value="F:adenylosuccinate synthase activity"/>
    <property type="evidence" value="ECO:0007669"/>
    <property type="project" value="UniProtKB-UniRule"/>
</dbReference>
<dbReference type="HAMAP" id="MF_00011">
    <property type="entry name" value="Adenylosucc_synth"/>
    <property type="match status" value="1"/>
</dbReference>
<dbReference type="InterPro" id="IPR042109">
    <property type="entry name" value="Adenylosuccinate_synth_dom1"/>
</dbReference>
<comment type="cofactor">
    <cofactor evidence="8">
        <name>Mg(2+)</name>
        <dbReference type="ChEBI" id="CHEBI:18420"/>
    </cofactor>
    <text evidence="8">Binds 1 Mg(2+) ion per subunit.</text>
</comment>
<comment type="caution">
    <text evidence="11">The sequence shown here is derived from an EMBL/GenBank/DDBJ whole genome shotgun (WGS) entry which is preliminary data.</text>
</comment>
<feature type="active site" evidence="9">
    <location>
        <position position="140"/>
    </location>
</feature>
<dbReference type="NCBIfam" id="NF002223">
    <property type="entry name" value="PRK01117.1"/>
    <property type="match status" value="1"/>
</dbReference>
<reference evidence="12" key="2">
    <citation type="journal article" date="2018" name="Environ. Microbiol.">
        <title>Bloom of a denitrifying methanotroph, 'Candidatus Methylomirabilis limnetica', in a deep stratified lake.</title>
        <authorList>
            <person name="Graf J.S."/>
            <person name="Mayr M.J."/>
            <person name="Marchant H.K."/>
            <person name="Tienken D."/>
            <person name="Hach P.F."/>
            <person name="Brand A."/>
            <person name="Schubert C.J."/>
            <person name="Kuypers M.M."/>
            <person name="Milucka J."/>
        </authorList>
    </citation>
    <scope>NUCLEOTIDE SEQUENCE [LARGE SCALE GENOMIC DNA]</scope>
    <source>
        <strain evidence="12">Zug</strain>
    </source>
</reference>
<dbReference type="PANTHER" id="PTHR11846:SF0">
    <property type="entry name" value="ADENYLOSUCCINATE SYNTHETASE"/>
    <property type="match status" value="1"/>
</dbReference>
<feature type="binding site" description="in other chain" evidence="8">
    <location>
        <position position="224"/>
    </location>
    <ligand>
        <name>IMP</name>
        <dbReference type="ChEBI" id="CHEBI:58053"/>
        <note>ligand shared between dimeric partners</note>
    </ligand>
</feature>
<feature type="active site" description="Proton acceptor" evidence="8">
    <location>
        <position position="13"/>
    </location>
</feature>
<feature type="binding site" evidence="8">
    <location>
        <begin position="413"/>
        <end position="415"/>
    </location>
    <ligand>
        <name>GTP</name>
        <dbReference type="ChEBI" id="CHEBI:37565"/>
    </ligand>
</feature>
<evidence type="ECO:0000256" key="6">
    <source>
        <dbReference type="ARBA" id="ARBA00022842"/>
    </source>
</evidence>
<dbReference type="GO" id="GO:0000287">
    <property type="term" value="F:magnesium ion binding"/>
    <property type="evidence" value="ECO:0007669"/>
    <property type="project" value="UniProtKB-UniRule"/>
</dbReference>
<evidence type="ECO:0000256" key="3">
    <source>
        <dbReference type="ARBA" id="ARBA00022723"/>
    </source>
</evidence>
<comment type="function">
    <text evidence="8">Plays an important role in the de novo pathway of purine nucleotide biosynthesis. Catalyzes the first committed step in the biosynthesis of AMP from IMP.</text>
</comment>
<comment type="similarity">
    <text evidence="8 10">Belongs to the adenylosuccinate synthetase family.</text>
</comment>
<proteinExistence type="inferred from homology"/>
<feature type="active site" description="Proton donor" evidence="8">
    <location>
        <position position="41"/>
    </location>
</feature>
<evidence type="ECO:0000256" key="4">
    <source>
        <dbReference type="ARBA" id="ARBA00022741"/>
    </source>
</evidence>
<keyword evidence="2 8" id="KW-0436">Ligase</keyword>
<dbReference type="GO" id="GO:0005525">
    <property type="term" value="F:GTP binding"/>
    <property type="evidence" value="ECO:0007669"/>
    <property type="project" value="UniProtKB-UniRule"/>
</dbReference>
<dbReference type="PROSITE" id="PS00513">
    <property type="entry name" value="ADENYLOSUCCIN_SYN_2"/>
    <property type="match status" value="1"/>
</dbReference>
<dbReference type="InterPro" id="IPR001114">
    <property type="entry name" value="Adenylosuccinate_synthetase"/>
</dbReference>
<comment type="subcellular location">
    <subcellularLocation>
        <location evidence="8">Cytoplasm</location>
    </subcellularLocation>
</comment>
<dbReference type="FunFam" id="3.90.170.10:FF:000001">
    <property type="entry name" value="Adenylosuccinate synthetase"/>
    <property type="match status" value="1"/>
</dbReference>
<dbReference type="Gene3D" id="3.40.440.10">
    <property type="entry name" value="Adenylosuccinate Synthetase, subunit A, domain 1"/>
    <property type="match status" value="1"/>
</dbReference>
<protein>
    <recommendedName>
        <fullName evidence="8 10">Adenylosuccinate synthetase</fullName>
        <shortName evidence="8">AMPSase</shortName>
        <shortName evidence="8">AdSS</shortName>
        <ecNumber evidence="8 10">6.3.4.4</ecNumber>
    </recommendedName>
    <alternativeName>
        <fullName evidence="8">IMP--aspartate ligase</fullName>
    </alternativeName>
</protein>
<evidence type="ECO:0000256" key="1">
    <source>
        <dbReference type="ARBA" id="ARBA00011738"/>
    </source>
</evidence>
<dbReference type="NCBIfam" id="TIGR00184">
    <property type="entry name" value="purA"/>
    <property type="match status" value="1"/>
</dbReference>
<keyword evidence="8" id="KW-0963">Cytoplasm</keyword>
<dbReference type="EMBL" id="NVQC01000017">
    <property type="protein sequence ID" value="PTL36150.1"/>
    <property type="molecule type" value="Genomic_DNA"/>
</dbReference>
<dbReference type="Gene3D" id="1.10.300.10">
    <property type="entry name" value="Adenylosuccinate Synthetase, subunit A, domain 2"/>
    <property type="match status" value="1"/>
</dbReference>
<accession>A0A2T4TYH4</accession>
<feature type="binding site" evidence="8">
    <location>
        <begin position="331"/>
        <end position="333"/>
    </location>
    <ligand>
        <name>GTP</name>
        <dbReference type="ChEBI" id="CHEBI:37565"/>
    </ligand>
</feature>
<feature type="binding site" evidence="8">
    <location>
        <begin position="40"/>
        <end position="42"/>
    </location>
    <ligand>
        <name>GTP</name>
        <dbReference type="ChEBI" id="CHEBI:37565"/>
    </ligand>
</feature>
<evidence type="ECO:0000256" key="7">
    <source>
        <dbReference type="ARBA" id="ARBA00023134"/>
    </source>
</evidence>
<dbReference type="PANTHER" id="PTHR11846">
    <property type="entry name" value="ADENYLOSUCCINATE SYNTHETASE"/>
    <property type="match status" value="1"/>
</dbReference>
<dbReference type="FunFam" id="1.10.300.10:FF:000001">
    <property type="entry name" value="Adenylosuccinate synthetase"/>
    <property type="match status" value="1"/>
</dbReference>
<feature type="binding site" description="in other chain" evidence="8">
    <location>
        <begin position="13"/>
        <end position="16"/>
    </location>
    <ligand>
        <name>IMP</name>
        <dbReference type="ChEBI" id="CHEBI:58053"/>
        <note>ligand shared between dimeric partners</note>
    </ligand>
</feature>
<feature type="binding site" description="in other chain" evidence="8">
    <location>
        <begin position="38"/>
        <end position="41"/>
    </location>
    <ligand>
        <name>IMP</name>
        <dbReference type="ChEBI" id="CHEBI:58053"/>
        <note>ligand shared between dimeric partners</note>
    </ligand>
</feature>
<dbReference type="SUPFAM" id="SSF52540">
    <property type="entry name" value="P-loop containing nucleoside triphosphate hydrolases"/>
    <property type="match status" value="1"/>
</dbReference>
<organism evidence="11 12">
    <name type="scientific">Candidatus Methylomirabilis limnetica</name>
    <dbReference type="NCBI Taxonomy" id="2033718"/>
    <lineage>
        <taxon>Bacteria</taxon>
        <taxon>Candidatus Methylomirabilota</taxon>
        <taxon>Candidatus Methylomirabilia</taxon>
        <taxon>Candidatus Methylomirabilales</taxon>
        <taxon>Candidatus Methylomirabilaceae</taxon>
        <taxon>Candidatus Methylomirabilis</taxon>
    </lineage>
</organism>
<evidence type="ECO:0000256" key="5">
    <source>
        <dbReference type="ARBA" id="ARBA00022755"/>
    </source>
</evidence>
<dbReference type="UniPathway" id="UPA00075">
    <property type="reaction ID" value="UER00335"/>
</dbReference>
<dbReference type="InterPro" id="IPR042110">
    <property type="entry name" value="Adenylosuccinate_synth_dom2"/>
</dbReference>
<feature type="binding site" evidence="8">
    <location>
        <begin position="12"/>
        <end position="18"/>
    </location>
    <ligand>
        <name>GTP</name>
        <dbReference type="ChEBI" id="CHEBI:37565"/>
    </ligand>
</feature>
<evidence type="ECO:0000313" key="11">
    <source>
        <dbReference type="EMBL" id="PTL36150.1"/>
    </source>
</evidence>
<keyword evidence="4 8" id="KW-0547">Nucleotide-binding</keyword>
<dbReference type="OrthoDB" id="9807553at2"/>
<sequence length="436" mass="47981">MANVIVVGTQWGDEGKGKIVDLLSEYFDAVARYQGGTNAGHTVVVEEEKIVLHLVPSGVLRKGKVCILGNGVVIDLTALIQEMDQLRKLHVKIEENFFISKNAHLVLPYHKILDAELERLREGRQIGTTRRGIGPAYIDKMARTGIRVGDLTDRDLFRERLRSNLEEKRAQFPQHQELAELDCEKMAAEQLEQFERVRGFVVDSSLIIYDLIKTGKSVLFEGAQGTLLDVDLGTYPYVTSSSATAGGACTGTGVSPLVIDGVLGVTKAYTTRVGEGPMPTELTDAIGQMLQTRGQEFGATTGRPRRCGWFDAVAVRYSARINGLSALALMKLDVLDACDSIRICTSYRCNGAILREFPNETGLLKACEPIYEEVPGWNESIVGITSYKRLPAHCRAYIERIEGLTGVKAGLISTGPRRDQTILRSTPALRQWGLAR</sequence>
<dbReference type="RefSeq" id="WP_107561898.1">
    <property type="nucleotide sequence ID" value="NZ_NVQC01000017.1"/>
</dbReference>
<feature type="binding site" evidence="8">
    <location>
        <begin position="299"/>
        <end position="305"/>
    </location>
    <ligand>
        <name>substrate</name>
    </ligand>
</feature>
<dbReference type="AlphaFoldDB" id="A0A2T4TYH4"/>
<dbReference type="SMART" id="SM00788">
    <property type="entry name" value="Adenylsucc_synt"/>
    <property type="match status" value="1"/>
</dbReference>